<proteinExistence type="inferred from homology"/>
<evidence type="ECO:0000313" key="11">
    <source>
        <dbReference type="Proteomes" id="UP000009080"/>
    </source>
</evidence>
<reference evidence="10 11" key="1">
    <citation type="journal article" date="2009" name="PLoS ONE">
        <title>The complete genome of Teredinibacter turnerae T7901: an intracellular endosymbiont of marine wood-boring bivalves (shipworms).</title>
        <authorList>
            <person name="Yang J.C."/>
            <person name="Madupu R."/>
            <person name="Durkin A.S."/>
            <person name="Ekborg N.A."/>
            <person name="Pedamallu C.S."/>
            <person name="Hostetler J.B."/>
            <person name="Radune D."/>
            <person name="Toms B.S."/>
            <person name="Henrissat B."/>
            <person name="Coutinho P.M."/>
            <person name="Schwarz S."/>
            <person name="Field L."/>
            <person name="Trindade-Silva A.E."/>
            <person name="Soares C.A.G."/>
            <person name="Elshahawi S."/>
            <person name="Hanora A."/>
            <person name="Schmidt E.W."/>
            <person name="Haygood M.G."/>
            <person name="Posfai J."/>
            <person name="Benner J."/>
            <person name="Madinger C."/>
            <person name="Nove J."/>
            <person name="Anton B."/>
            <person name="Chaudhary K."/>
            <person name="Foster J."/>
            <person name="Holman A."/>
            <person name="Kumar S."/>
            <person name="Lessard P.A."/>
            <person name="Luyten Y.A."/>
            <person name="Slatko B."/>
            <person name="Wood N."/>
            <person name="Wu B."/>
            <person name="Teplitski M."/>
            <person name="Mougous J.D."/>
            <person name="Ward N."/>
            <person name="Eisen J.A."/>
            <person name="Badger J.H."/>
            <person name="Distel D.L."/>
        </authorList>
    </citation>
    <scope>NUCLEOTIDE SEQUENCE [LARGE SCALE GENOMIC DNA]</scope>
    <source>
        <strain evidence="11">ATCC 39867 / T7901</strain>
    </source>
</reference>
<accession>C5BR27</accession>
<keyword evidence="6 8" id="KW-1133">Transmembrane helix</keyword>
<dbReference type="GO" id="GO:0015628">
    <property type="term" value="P:protein secretion by the type II secretion system"/>
    <property type="evidence" value="ECO:0007669"/>
    <property type="project" value="TreeGrafter"/>
</dbReference>
<dbReference type="Gene3D" id="1.20.81.30">
    <property type="entry name" value="Type II secretion system (T2SS), domain F"/>
    <property type="match status" value="2"/>
</dbReference>
<sequence>MAQFSFEGRSAQGQSVKGEIAGASVDAVAAVLVGRGITPVRINEVSLGASLVKRINVVLGSEQVPVVDLVMFCRQMYTVTKAGIPLTRGIRGLAASVRHEHFREVLNDVAEKLETGMSLSRAMRQHPKVFDSLFVSMINVGESSGKLDEIFRQIGFYLERDEETRKRVKSAMRYPSFVVVALVIAFVVINIYVIPPFAKMFSKFGAELPIVTRGLIATSNAFTTYWPAMLIVLVMLVGGATYYLRTEQGAYLWGGKKLRLPIIGSLIERASMARYARSFSLMLSAGVPITQSLSLCAAAIDNPFLSAKIQQIRQGVERGETLLRTHLQAELFTPLVLQMISVGEESGQVDNLLRDVAEFYEREVDYDLKTLTDRIEPLLIIVLAVFVTLLALGIFLPLWSLYDVQTGGM</sequence>
<dbReference type="STRING" id="377629.TERTU_1104"/>
<dbReference type="eggNOG" id="COG1459">
    <property type="taxonomic scope" value="Bacteria"/>
</dbReference>
<protein>
    <submittedName>
        <fullName evidence="10">MSHA biogenesis protein, MshG</fullName>
    </submittedName>
</protein>
<dbReference type="KEGG" id="ttu:TERTU_1104"/>
<keyword evidence="4" id="KW-0997">Cell inner membrane</keyword>
<dbReference type="AlphaFoldDB" id="C5BR27"/>
<evidence type="ECO:0000256" key="3">
    <source>
        <dbReference type="ARBA" id="ARBA00022475"/>
    </source>
</evidence>
<evidence type="ECO:0000256" key="1">
    <source>
        <dbReference type="ARBA" id="ARBA00004429"/>
    </source>
</evidence>
<name>C5BR27_TERTT</name>
<comment type="similarity">
    <text evidence="2">Belongs to the GSP F family.</text>
</comment>
<dbReference type="InterPro" id="IPR018076">
    <property type="entry name" value="T2SS_GspF_dom"/>
</dbReference>
<dbReference type="InterPro" id="IPR042094">
    <property type="entry name" value="T2SS_GspF_sf"/>
</dbReference>
<evidence type="ECO:0000313" key="10">
    <source>
        <dbReference type="EMBL" id="ACR11341.1"/>
    </source>
</evidence>
<gene>
    <name evidence="10" type="ordered locus">TERTU_1104</name>
</gene>
<dbReference type="RefSeq" id="WP_015817453.1">
    <property type="nucleotide sequence ID" value="NC_012997.1"/>
</dbReference>
<feature type="domain" description="Type II secretion system protein GspF" evidence="9">
    <location>
        <begin position="276"/>
        <end position="397"/>
    </location>
</feature>
<dbReference type="HOGENOM" id="CLU_035032_2_2_6"/>
<dbReference type="Pfam" id="PF00482">
    <property type="entry name" value="T2SSF"/>
    <property type="match status" value="2"/>
</dbReference>
<dbReference type="FunFam" id="1.20.81.30:FF:000001">
    <property type="entry name" value="Type II secretion system protein F"/>
    <property type="match status" value="2"/>
</dbReference>
<dbReference type="EMBL" id="CP001614">
    <property type="protein sequence ID" value="ACR11341.1"/>
    <property type="molecule type" value="Genomic_DNA"/>
</dbReference>
<evidence type="ECO:0000256" key="2">
    <source>
        <dbReference type="ARBA" id="ARBA00005745"/>
    </source>
</evidence>
<dbReference type="PRINTS" id="PR00812">
    <property type="entry name" value="BCTERIALGSPF"/>
</dbReference>
<evidence type="ECO:0000259" key="9">
    <source>
        <dbReference type="Pfam" id="PF00482"/>
    </source>
</evidence>
<dbReference type="Proteomes" id="UP000009080">
    <property type="component" value="Chromosome"/>
</dbReference>
<keyword evidence="3" id="KW-1003">Cell membrane</keyword>
<feature type="transmembrane region" description="Helical" evidence="8">
    <location>
        <begin position="225"/>
        <end position="244"/>
    </location>
</feature>
<evidence type="ECO:0000256" key="8">
    <source>
        <dbReference type="SAM" id="Phobius"/>
    </source>
</evidence>
<feature type="transmembrane region" description="Helical" evidence="8">
    <location>
        <begin position="378"/>
        <end position="402"/>
    </location>
</feature>
<keyword evidence="11" id="KW-1185">Reference proteome</keyword>
<feature type="transmembrane region" description="Helical" evidence="8">
    <location>
        <begin position="174"/>
        <end position="194"/>
    </location>
</feature>
<evidence type="ECO:0000256" key="7">
    <source>
        <dbReference type="ARBA" id="ARBA00023136"/>
    </source>
</evidence>
<feature type="domain" description="Type II secretion system protein GspF" evidence="9">
    <location>
        <begin position="72"/>
        <end position="195"/>
    </location>
</feature>
<evidence type="ECO:0000256" key="4">
    <source>
        <dbReference type="ARBA" id="ARBA00022519"/>
    </source>
</evidence>
<evidence type="ECO:0000256" key="6">
    <source>
        <dbReference type="ARBA" id="ARBA00022989"/>
    </source>
</evidence>
<organism evidence="10 11">
    <name type="scientific">Teredinibacter turnerae (strain ATCC 39867 / T7901)</name>
    <dbReference type="NCBI Taxonomy" id="377629"/>
    <lineage>
        <taxon>Bacteria</taxon>
        <taxon>Pseudomonadati</taxon>
        <taxon>Pseudomonadota</taxon>
        <taxon>Gammaproteobacteria</taxon>
        <taxon>Cellvibrionales</taxon>
        <taxon>Cellvibrionaceae</taxon>
        <taxon>Teredinibacter</taxon>
    </lineage>
</organism>
<dbReference type="GO" id="GO:0005886">
    <property type="term" value="C:plasma membrane"/>
    <property type="evidence" value="ECO:0007669"/>
    <property type="project" value="UniProtKB-SubCell"/>
</dbReference>
<comment type="subcellular location">
    <subcellularLocation>
        <location evidence="1">Cell inner membrane</location>
        <topology evidence="1">Multi-pass membrane protein</topology>
    </subcellularLocation>
</comment>
<dbReference type="PANTHER" id="PTHR30012:SF4">
    <property type="entry name" value="MSHA BIOGENESIS PROTEIN MSHG"/>
    <property type="match status" value="1"/>
</dbReference>
<dbReference type="PANTHER" id="PTHR30012">
    <property type="entry name" value="GENERAL SECRETION PATHWAY PROTEIN"/>
    <property type="match status" value="1"/>
</dbReference>
<keyword evidence="7 8" id="KW-0472">Membrane</keyword>
<keyword evidence="5 8" id="KW-0812">Transmembrane</keyword>
<dbReference type="InterPro" id="IPR003004">
    <property type="entry name" value="GspF/PilC"/>
</dbReference>
<dbReference type="OrthoDB" id="9805682at2"/>
<evidence type="ECO:0000256" key="5">
    <source>
        <dbReference type="ARBA" id="ARBA00022692"/>
    </source>
</evidence>